<keyword evidence="1" id="KW-0472">Membrane</keyword>
<keyword evidence="1" id="KW-0812">Transmembrane</keyword>
<evidence type="ECO:0000313" key="2">
    <source>
        <dbReference type="EMBL" id="VDN81770.1"/>
    </source>
</evidence>
<evidence type="ECO:0000313" key="3">
    <source>
        <dbReference type="Proteomes" id="UP000278627"/>
    </source>
</evidence>
<dbReference type="Proteomes" id="UP000278627">
    <property type="component" value="Unassembled WGS sequence"/>
</dbReference>
<keyword evidence="1" id="KW-1133">Transmembrane helix</keyword>
<organism evidence="4">
    <name type="scientific">Brugia pahangi</name>
    <name type="common">Filarial nematode worm</name>
    <dbReference type="NCBI Taxonomy" id="6280"/>
    <lineage>
        <taxon>Eukaryota</taxon>
        <taxon>Metazoa</taxon>
        <taxon>Ecdysozoa</taxon>
        <taxon>Nematoda</taxon>
        <taxon>Chromadorea</taxon>
        <taxon>Rhabditida</taxon>
        <taxon>Spirurina</taxon>
        <taxon>Spiruromorpha</taxon>
        <taxon>Filarioidea</taxon>
        <taxon>Onchocercidae</taxon>
        <taxon>Brugia</taxon>
    </lineage>
</organism>
<accession>A0A0N4SY00</accession>
<dbReference type="WBParaSite" id="BPAG_0000058301-mRNA-1">
    <property type="protein sequence ID" value="BPAG_0000058301-mRNA-1"/>
    <property type="gene ID" value="BPAG_0000058301"/>
</dbReference>
<name>A0A0N4SY00_BRUPA</name>
<protein>
    <submittedName>
        <fullName evidence="4">DNA-directed RNA polymerase</fullName>
    </submittedName>
</protein>
<evidence type="ECO:0000256" key="1">
    <source>
        <dbReference type="SAM" id="Phobius"/>
    </source>
</evidence>
<reference evidence="4" key="1">
    <citation type="submission" date="2017-02" db="UniProtKB">
        <authorList>
            <consortium name="WormBaseParasite"/>
        </authorList>
    </citation>
    <scope>IDENTIFICATION</scope>
</reference>
<dbReference type="AlphaFoldDB" id="A0A0N4SY00"/>
<sequence>MTTSLSELNFIYTFMPIFNLFGVGYCRNICRRLLYKSLFKLNNRVNSVDCLVDTCGSGFSLKTASVIGLLFGTFHLSLMRSLDEQYNADVICNGRTNLVRTYQHPKLVKQFSEVPENHKESYVARVLKKTVERSLLLLIMSATAKVKLALTHYNSGYHLSNEADHTTRCTDFVDEQREEKRNIALDNLVKNADARKELNKIIRVSQFLNFTISKGKKTGNLGLELLESYEIANIGRGEKEIEDHPLFTVAESTAYYLMRQMDYVEA</sequence>
<keyword evidence="3" id="KW-1185">Reference proteome</keyword>
<feature type="transmembrane region" description="Helical" evidence="1">
    <location>
        <begin position="12"/>
        <end position="30"/>
    </location>
</feature>
<gene>
    <name evidence="2" type="ORF">BPAG_LOCUS584</name>
</gene>
<dbReference type="EMBL" id="UZAD01000028">
    <property type="protein sequence ID" value="VDN81770.1"/>
    <property type="molecule type" value="Genomic_DNA"/>
</dbReference>
<reference evidence="2 3" key="2">
    <citation type="submission" date="2018-11" db="EMBL/GenBank/DDBJ databases">
        <authorList>
            <consortium name="Pathogen Informatics"/>
        </authorList>
    </citation>
    <scope>NUCLEOTIDE SEQUENCE [LARGE SCALE GENOMIC DNA]</scope>
</reference>
<proteinExistence type="predicted"/>
<dbReference type="STRING" id="6280.A0A0N4SY00"/>
<evidence type="ECO:0000313" key="4">
    <source>
        <dbReference type="WBParaSite" id="BPAG_0000058301-mRNA-1"/>
    </source>
</evidence>